<evidence type="ECO:0000313" key="4">
    <source>
        <dbReference type="EMBL" id="KAK9149713.1"/>
    </source>
</evidence>
<dbReference type="Pfam" id="PF05641">
    <property type="entry name" value="Agenet"/>
    <property type="match status" value="2"/>
</dbReference>
<dbReference type="SMART" id="SM00743">
    <property type="entry name" value="Agenet"/>
    <property type="match status" value="2"/>
</dbReference>
<evidence type="ECO:0000259" key="3">
    <source>
        <dbReference type="PROSITE" id="PS51138"/>
    </source>
</evidence>
<dbReference type="AlphaFoldDB" id="A0AAP0KBR0"/>
<gene>
    <name evidence="4" type="ORF">Scep_008470</name>
</gene>
<comment type="subcellular location">
    <subcellularLocation>
        <location evidence="1">Nucleus</location>
    </subcellularLocation>
</comment>
<evidence type="ECO:0000256" key="2">
    <source>
        <dbReference type="ARBA" id="ARBA00023242"/>
    </source>
</evidence>
<comment type="caution">
    <text evidence="4">The sequence shown here is derived from an EMBL/GenBank/DDBJ whole genome shotgun (WGS) entry which is preliminary data.</text>
</comment>
<protein>
    <recommendedName>
        <fullName evidence="3">ENT domain-containing protein</fullName>
    </recommendedName>
</protein>
<accession>A0AAP0KBR0</accession>
<dbReference type="PANTHER" id="PTHR31917:SF5">
    <property type="entry name" value="OS02G0204500 PROTEIN"/>
    <property type="match status" value="1"/>
</dbReference>
<evidence type="ECO:0000313" key="5">
    <source>
        <dbReference type="Proteomes" id="UP001419268"/>
    </source>
</evidence>
<dbReference type="EMBL" id="JBBNAG010000003">
    <property type="protein sequence ID" value="KAK9149713.1"/>
    <property type="molecule type" value="Genomic_DNA"/>
</dbReference>
<proteinExistence type="predicted"/>
<keyword evidence="5" id="KW-1185">Reference proteome</keyword>
<dbReference type="PANTHER" id="PTHR31917">
    <property type="entry name" value="AGENET DOMAIN-CONTAINING PROTEIN-RELATED"/>
    <property type="match status" value="1"/>
</dbReference>
<dbReference type="Proteomes" id="UP001419268">
    <property type="component" value="Unassembled WGS sequence"/>
</dbReference>
<dbReference type="InterPro" id="IPR036142">
    <property type="entry name" value="ENT_dom-like_sf"/>
</dbReference>
<dbReference type="Gene3D" id="1.10.1240.40">
    <property type="entry name" value="ENT domain"/>
    <property type="match status" value="1"/>
</dbReference>
<dbReference type="Pfam" id="PF03735">
    <property type="entry name" value="ENT"/>
    <property type="match status" value="1"/>
</dbReference>
<sequence length="420" mass="47549">MFTIAFRNLNLTVFPTTIMRFKKGSKIEVFKQVEVTSGSWICAEILSGNGHNYDITYAHRHGVAVVERIPRKFIRPCQPVVKNAKDWAVGDMVEVLDDITWKVATVLKVIGGSYYMVRFLGSYLELKVHKSDLRARQIWKDDQWFMAEKDLEKCEDAIFDKSTTLRSYQNSNYQMLVGDGYMKLHGDDNDSAQESYMLSSRKLKRVASDEFSYIEPQMGAARKVRAVEVGRHRQVVPGKASLIQKVDAVASPHNMLGEKHMHASFCNQTGLSEMDTERTKQNRNVRSFDARRLECNDANSASVVDSCSITSNSVCRSNHYLSASPSHEFDSHSSDAESSWCPGHSSRVVLPRTEDYAAVMHKMELHAYHCTINALYASGPLSWEKETLVTNLRLALHISNDEHLMEVRNLVSSAANRVAR</sequence>
<organism evidence="4 5">
    <name type="scientific">Stephania cephalantha</name>
    <dbReference type="NCBI Taxonomy" id="152367"/>
    <lineage>
        <taxon>Eukaryota</taxon>
        <taxon>Viridiplantae</taxon>
        <taxon>Streptophyta</taxon>
        <taxon>Embryophyta</taxon>
        <taxon>Tracheophyta</taxon>
        <taxon>Spermatophyta</taxon>
        <taxon>Magnoliopsida</taxon>
        <taxon>Ranunculales</taxon>
        <taxon>Menispermaceae</taxon>
        <taxon>Menispermoideae</taxon>
        <taxon>Cissampelideae</taxon>
        <taxon>Stephania</taxon>
    </lineage>
</organism>
<dbReference type="PROSITE" id="PS51138">
    <property type="entry name" value="ENT"/>
    <property type="match status" value="1"/>
</dbReference>
<dbReference type="InterPro" id="IPR014002">
    <property type="entry name" value="Agenet_dom_plant"/>
</dbReference>
<feature type="domain" description="ENT" evidence="3">
    <location>
        <begin position="356"/>
        <end position="420"/>
    </location>
</feature>
<reference evidence="4 5" key="1">
    <citation type="submission" date="2024-01" db="EMBL/GenBank/DDBJ databases">
        <title>Genome assemblies of Stephania.</title>
        <authorList>
            <person name="Yang L."/>
        </authorList>
    </citation>
    <scope>NUCLEOTIDE SEQUENCE [LARGE SCALE GENOMIC DNA]</scope>
    <source>
        <strain evidence="4">JXDWG</strain>
        <tissue evidence="4">Leaf</tissue>
    </source>
</reference>
<dbReference type="InterPro" id="IPR005491">
    <property type="entry name" value="ENT_dom"/>
</dbReference>
<dbReference type="GO" id="GO:0005634">
    <property type="term" value="C:nucleus"/>
    <property type="evidence" value="ECO:0007669"/>
    <property type="project" value="UniProtKB-SubCell"/>
</dbReference>
<dbReference type="SMART" id="SM01191">
    <property type="entry name" value="ENT"/>
    <property type="match status" value="1"/>
</dbReference>
<evidence type="ECO:0000256" key="1">
    <source>
        <dbReference type="ARBA" id="ARBA00004123"/>
    </source>
</evidence>
<dbReference type="InterPro" id="IPR008395">
    <property type="entry name" value="Agenet-like_dom"/>
</dbReference>
<keyword evidence="2" id="KW-0539">Nucleus</keyword>
<dbReference type="SUPFAM" id="SSF158639">
    <property type="entry name" value="ENT-like"/>
    <property type="match status" value="1"/>
</dbReference>
<name>A0AAP0KBR0_9MAGN</name>